<organism evidence="2">
    <name type="scientific">viral metagenome</name>
    <dbReference type="NCBI Taxonomy" id="1070528"/>
    <lineage>
        <taxon>unclassified sequences</taxon>
        <taxon>metagenomes</taxon>
        <taxon>organismal metagenomes</taxon>
    </lineage>
</organism>
<evidence type="ECO:0000259" key="1">
    <source>
        <dbReference type="PROSITE" id="PS50076"/>
    </source>
</evidence>
<accession>A0A6C0H798</accession>
<protein>
    <recommendedName>
        <fullName evidence="1">J domain-containing protein</fullName>
    </recommendedName>
</protein>
<dbReference type="AlphaFoldDB" id="A0A6C0H798"/>
<dbReference type="InterPro" id="IPR036869">
    <property type="entry name" value="J_dom_sf"/>
</dbReference>
<sequence length="342" mass="40138">METICVDEEYYDPYFILGVTHDDTLDQIKSAFRKRAKRYHPDKASNNSEVAKYELRFKIVVASYEYIKNKRTGQLTNTKKNQTVVKPNFDKETLKHFNEKFVKEDTSPMSFGYGEHKRVESEKDYQELEKNLCIINQFEGKDFSHDEFNRLFEYLKINSTSDETEQNKSLIHKTTDGFYGFNTGDVGDFAQVSSYNGLMVTGDNFGQSGLGYWNNNYGDYRYSYTTVRNPEEVIQVPEEFKSQNAAKKINRKQLNNRVKEYQSKEAVPVKREGYRELNEQFYQKTLHVLMTKQEQDKQMIMQYAKQSYPAETLQQAMAGQLEQSPSLLLALQEHYNCKQIKM</sequence>
<proteinExistence type="predicted"/>
<dbReference type="PROSITE" id="PS50076">
    <property type="entry name" value="DNAJ_2"/>
    <property type="match status" value="1"/>
</dbReference>
<dbReference type="InterPro" id="IPR001623">
    <property type="entry name" value="DnaJ_domain"/>
</dbReference>
<feature type="domain" description="J" evidence="1">
    <location>
        <begin position="12"/>
        <end position="93"/>
    </location>
</feature>
<name>A0A6C0H798_9ZZZZ</name>
<dbReference type="PRINTS" id="PR00625">
    <property type="entry name" value="JDOMAIN"/>
</dbReference>
<dbReference type="Gene3D" id="1.10.287.110">
    <property type="entry name" value="DnaJ domain"/>
    <property type="match status" value="1"/>
</dbReference>
<evidence type="ECO:0000313" key="2">
    <source>
        <dbReference type="EMBL" id="QHT76250.1"/>
    </source>
</evidence>
<dbReference type="EMBL" id="MN739892">
    <property type="protein sequence ID" value="QHT76250.1"/>
    <property type="molecule type" value="Genomic_DNA"/>
</dbReference>
<reference evidence="2" key="1">
    <citation type="journal article" date="2020" name="Nature">
        <title>Giant virus diversity and host interactions through global metagenomics.</title>
        <authorList>
            <person name="Schulz F."/>
            <person name="Roux S."/>
            <person name="Paez-Espino D."/>
            <person name="Jungbluth S."/>
            <person name="Walsh D.A."/>
            <person name="Denef V.J."/>
            <person name="McMahon K.D."/>
            <person name="Konstantinidis K.T."/>
            <person name="Eloe-Fadrosh E.A."/>
            <person name="Kyrpides N.C."/>
            <person name="Woyke T."/>
        </authorList>
    </citation>
    <scope>NUCLEOTIDE SEQUENCE</scope>
    <source>
        <strain evidence="2">GVMAG-M-3300023179-73</strain>
    </source>
</reference>
<dbReference type="SUPFAM" id="SSF46565">
    <property type="entry name" value="Chaperone J-domain"/>
    <property type="match status" value="1"/>
</dbReference>
<dbReference type="Pfam" id="PF00226">
    <property type="entry name" value="DnaJ"/>
    <property type="match status" value="1"/>
</dbReference>
<dbReference type="CDD" id="cd06257">
    <property type="entry name" value="DnaJ"/>
    <property type="match status" value="1"/>
</dbReference>
<dbReference type="SMART" id="SM00271">
    <property type="entry name" value="DnaJ"/>
    <property type="match status" value="1"/>
</dbReference>